<comment type="caution">
    <text evidence="1">The sequence shown here is derived from an EMBL/GenBank/DDBJ whole genome shotgun (WGS) entry which is preliminary data.</text>
</comment>
<dbReference type="RefSeq" id="WP_206561532.1">
    <property type="nucleotide sequence ID" value="NZ_JAFKCZ010000012.1"/>
</dbReference>
<gene>
    <name evidence="1" type="ORF">JYP50_15840</name>
</gene>
<dbReference type="EMBL" id="JAFKCZ010000012">
    <property type="protein sequence ID" value="MBN7798081.1"/>
    <property type="molecule type" value="Genomic_DNA"/>
</dbReference>
<evidence type="ECO:0000313" key="2">
    <source>
        <dbReference type="Proteomes" id="UP000664303"/>
    </source>
</evidence>
<protein>
    <submittedName>
        <fullName evidence="1">Uncharacterized protein</fullName>
    </submittedName>
</protein>
<evidence type="ECO:0000313" key="1">
    <source>
        <dbReference type="EMBL" id="MBN7798081.1"/>
    </source>
</evidence>
<accession>A0A939DH37</accession>
<reference evidence="1" key="1">
    <citation type="submission" date="2021-02" db="EMBL/GenBank/DDBJ databases">
        <title>PHA producing bacteria isolated from coastal sediment in Guangdong, Shenzhen.</title>
        <authorList>
            <person name="Zheng W."/>
            <person name="Yu S."/>
            <person name="Huang Y."/>
        </authorList>
    </citation>
    <scope>NUCLEOTIDE SEQUENCE</scope>
    <source>
        <strain evidence="1">TN14-10</strain>
    </source>
</reference>
<proteinExistence type="predicted"/>
<dbReference type="AlphaFoldDB" id="A0A939DH37"/>
<organism evidence="1 2">
    <name type="scientific">Parahaliea mediterranea</name>
    <dbReference type="NCBI Taxonomy" id="651086"/>
    <lineage>
        <taxon>Bacteria</taxon>
        <taxon>Pseudomonadati</taxon>
        <taxon>Pseudomonadota</taxon>
        <taxon>Gammaproteobacteria</taxon>
        <taxon>Cellvibrionales</taxon>
        <taxon>Halieaceae</taxon>
        <taxon>Parahaliea</taxon>
    </lineage>
</organism>
<sequence>MFTLLRRGLVIAAFIALLASNILTLTWSAATAALSGLLGALGVSTVHAQLETRNRTQARQLAAQKKRLALQQRQLRKVGGNIRARTVKSAAANIGSLPAEAVPLLGWAVVVGVTAYELTLACDNLRDLDSLYRDMGIDPEADREVMDLICNPDLTRDGRLWTGAPERLHRDYGAFQAWSRGQANGEAPP</sequence>
<dbReference type="Proteomes" id="UP000664303">
    <property type="component" value="Unassembled WGS sequence"/>
</dbReference>
<keyword evidence="2" id="KW-1185">Reference proteome</keyword>
<name>A0A939DH37_9GAMM</name>